<dbReference type="InterPro" id="IPR011009">
    <property type="entry name" value="Kinase-like_dom_sf"/>
</dbReference>
<reference evidence="2 4" key="1">
    <citation type="submission" date="2017-11" db="EMBL/GenBank/DDBJ databases">
        <title>The genome of Rhizophagus clarus HR1 reveals common genetic basis of auxotrophy among arbuscular mycorrhizal fungi.</title>
        <authorList>
            <person name="Kobayashi Y."/>
        </authorList>
    </citation>
    <scope>NUCLEOTIDE SEQUENCE [LARGE SCALE GENOMIC DNA]</scope>
    <source>
        <strain evidence="2 4">HR1</strain>
    </source>
</reference>
<protein>
    <submittedName>
        <fullName evidence="3">Kinase-like domain-containing protein</fullName>
    </submittedName>
</protein>
<dbReference type="InterPro" id="IPR000719">
    <property type="entry name" value="Prot_kinase_dom"/>
</dbReference>
<organism evidence="2 4">
    <name type="scientific">Rhizophagus clarus</name>
    <dbReference type="NCBI Taxonomy" id="94130"/>
    <lineage>
        <taxon>Eukaryota</taxon>
        <taxon>Fungi</taxon>
        <taxon>Fungi incertae sedis</taxon>
        <taxon>Mucoromycota</taxon>
        <taxon>Glomeromycotina</taxon>
        <taxon>Glomeromycetes</taxon>
        <taxon>Glomerales</taxon>
        <taxon>Glomeraceae</taxon>
        <taxon>Rhizophagus</taxon>
    </lineage>
</organism>
<dbReference type="GO" id="GO:0005524">
    <property type="term" value="F:ATP binding"/>
    <property type="evidence" value="ECO:0007669"/>
    <property type="project" value="InterPro"/>
</dbReference>
<dbReference type="GO" id="GO:0004674">
    <property type="term" value="F:protein serine/threonine kinase activity"/>
    <property type="evidence" value="ECO:0007669"/>
    <property type="project" value="TreeGrafter"/>
</dbReference>
<reference evidence="3" key="2">
    <citation type="submission" date="2019-10" db="EMBL/GenBank/DDBJ databases">
        <title>Conservation and host-specific expression of non-tandemly repeated heterogenous ribosome RNA gene in arbuscular mycorrhizal fungi.</title>
        <authorList>
            <person name="Maeda T."/>
            <person name="Kobayashi Y."/>
            <person name="Nakagawa T."/>
            <person name="Ezawa T."/>
            <person name="Yamaguchi K."/>
            <person name="Bino T."/>
            <person name="Nishimoto Y."/>
            <person name="Shigenobu S."/>
            <person name="Kawaguchi M."/>
        </authorList>
    </citation>
    <scope>NUCLEOTIDE SEQUENCE</scope>
    <source>
        <strain evidence="3">HR1</strain>
    </source>
</reference>
<sequence>MERNHISDDIFKQIKDFNYRKLTVEQELLIEKIIINKVLKERYKKYGLCDECKQPNTGSIWCRSCNAKRFQQNFKNWTSGDSNVDKLIQESQLNAQNNWEKLEWIEYDSFENVEYVAKGGFGMIYKAIWKDGWIYSWNHVTNKWNKDERNTNFALKCLNDSTNEFLTEINMHLKMNNSECINKVYGITKDSKTNIFMMILEYTKNGNLRQKLNKYFNSFCWREKLGMLRDIAFGLNEIHKEGLIHQDFHSGNILDSLRDSTTNITDLGLCKPANNKSENYEIYGVLPYLAPEVLRERKYVQASNIYSFGIIMFEIFNVLPPYYDIAHEELLAIKICQGLRPKFNIKVPKLIEDIANQCVDVDPLKRPNAEYLKKIFDHWCDLVYYKKDSEICKQINEADVFNERHTSFVKSEKDTYTIHPQAIYTSRLLNFDNLPEPKNAD</sequence>
<name>A0A2Z6QUM1_9GLOM</name>
<comment type="caution">
    <text evidence="2">The sequence shown here is derived from an EMBL/GenBank/DDBJ whole genome shotgun (WGS) entry which is preliminary data.</text>
</comment>
<dbReference type="PANTHER" id="PTHR44329:SF289">
    <property type="entry name" value="SERINE_THREONINE-PROTEIN KINASE VIK"/>
    <property type="match status" value="1"/>
</dbReference>
<evidence type="ECO:0000259" key="1">
    <source>
        <dbReference type="PROSITE" id="PS50011"/>
    </source>
</evidence>
<keyword evidence="3" id="KW-0418">Kinase</keyword>
<dbReference type="InterPro" id="IPR051681">
    <property type="entry name" value="Ser/Thr_Kinases-Pseudokinases"/>
</dbReference>
<dbReference type="PANTHER" id="PTHR44329">
    <property type="entry name" value="SERINE/THREONINE-PROTEIN KINASE TNNI3K-RELATED"/>
    <property type="match status" value="1"/>
</dbReference>
<dbReference type="Pfam" id="PF07714">
    <property type="entry name" value="PK_Tyr_Ser-Thr"/>
    <property type="match status" value="1"/>
</dbReference>
<feature type="domain" description="Protein kinase" evidence="1">
    <location>
        <begin position="110"/>
        <end position="380"/>
    </location>
</feature>
<dbReference type="Proteomes" id="UP000615446">
    <property type="component" value="Unassembled WGS sequence"/>
</dbReference>
<evidence type="ECO:0000313" key="4">
    <source>
        <dbReference type="Proteomes" id="UP000247702"/>
    </source>
</evidence>
<dbReference type="Gene3D" id="1.10.510.10">
    <property type="entry name" value="Transferase(Phosphotransferase) domain 1"/>
    <property type="match status" value="1"/>
</dbReference>
<gene>
    <name evidence="3" type="ORF">RCL2_002067600</name>
    <name evidence="2" type="ORF">RclHR1_14950001</name>
</gene>
<accession>A0A2Z6QUM1</accession>
<dbReference type="EMBL" id="BEXD01000552">
    <property type="protein sequence ID" value="GBB88381.1"/>
    <property type="molecule type" value="Genomic_DNA"/>
</dbReference>
<dbReference type="Proteomes" id="UP000247702">
    <property type="component" value="Unassembled WGS sequence"/>
</dbReference>
<evidence type="ECO:0000313" key="3">
    <source>
        <dbReference type="EMBL" id="GES93934.1"/>
    </source>
</evidence>
<evidence type="ECO:0000313" key="2">
    <source>
        <dbReference type="EMBL" id="GBB88381.1"/>
    </source>
</evidence>
<proteinExistence type="predicted"/>
<keyword evidence="4" id="KW-1185">Reference proteome</keyword>
<dbReference type="EMBL" id="BLAL01000229">
    <property type="protein sequence ID" value="GES93934.1"/>
    <property type="molecule type" value="Genomic_DNA"/>
</dbReference>
<dbReference type="OrthoDB" id="544350at2759"/>
<dbReference type="AlphaFoldDB" id="A0A2Z6QUM1"/>
<dbReference type="PROSITE" id="PS50011">
    <property type="entry name" value="PROTEIN_KINASE_DOM"/>
    <property type="match status" value="1"/>
</dbReference>
<dbReference type="InterPro" id="IPR001245">
    <property type="entry name" value="Ser-Thr/Tyr_kinase_cat_dom"/>
</dbReference>
<keyword evidence="3" id="KW-0808">Transferase</keyword>
<dbReference type="SUPFAM" id="SSF56112">
    <property type="entry name" value="Protein kinase-like (PK-like)"/>
    <property type="match status" value="1"/>
</dbReference>